<feature type="signal peptide" evidence="1">
    <location>
        <begin position="1"/>
        <end position="18"/>
    </location>
</feature>
<evidence type="ECO:0000313" key="2">
    <source>
        <dbReference type="EMBL" id="MBO8445957.1"/>
    </source>
</evidence>
<keyword evidence="1" id="KW-0732">Signal</keyword>
<reference evidence="2" key="2">
    <citation type="journal article" date="2021" name="PeerJ">
        <title>Extensive microbial diversity within the chicken gut microbiome revealed by metagenomics and culture.</title>
        <authorList>
            <person name="Gilroy R."/>
            <person name="Ravi A."/>
            <person name="Getino M."/>
            <person name="Pursley I."/>
            <person name="Horton D.L."/>
            <person name="Alikhan N.F."/>
            <person name="Baker D."/>
            <person name="Gharbi K."/>
            <person name="Hall N."/>
            <person name="Watson M."/>
            <person name="Adriaenssens E.M."/>
            <person name="Foster-Nyarko E."/>
            <person name="Jarju S."/>
            <person name="Secka A."/>
            <person name="Antonio M."/>
            <person name="Oren A."/>
            <person name="Chaudhuri R.R."/>
            <person name="La Ragione R."/>
            <person name="Hildebrand F."/>
            <person name="Pallen M.J."/>
        </authorList>
    </citation>
    <scope>NUCLEOTIDE SEQUENCE</scope>
    <source>
        <strain evidence="2">D5-748</strain>
    </source>
</reference>
<reference evidence="2" key="1">
    <citation type="submission" date="2020-10" db="EMBL/GenBank/DDBJ databases">
        <authorList>
            <person name="Gilroy R."/>
        </authorList>
    </citation>
    <scope>NUCLEOTIDE SEQUENCE</scope>
    <source>
        <strain evidence="2">D5-748</strain>
    </source>
</reference>
<dbReference type="Proteomes" id="UP000823619">
    <property type="component" value="Unassembled WGS sequence"/>
</dbReference>
<dbReference type="EMBL" id="JADIMO010000125">
    <property type="protein sequence ID" value="MBO8445957.1"/>
    <property type="molecule type" value="Genomic_DNA"/>
</dbReference>
<evidence type="ECO:0000313" key="3">
    <source>
        <dbReference type="Proteomes" id="UP000823619"/>
    </source>
</evidence>
<proteinExistence type="predicted"/>
<evidence type="ECO:0008006" key="4">
    <source>
        <dbReference type="Google" id="ProtNLM"/>
    </source>
</evidence>
<gene>
    <name evidence="2" type="ORF">IAC23_09770</name>
</gene>
<name>A0A9D9EEW3_9BACT</name>
<dbReference type="AlphaFoldDB" id="A0A9D9EEW3"/>
<accession>A0A9D9EEW3</accession>
<comment type="caution">
    <text evidence="2">The sequence shown here is derived from an EMBL/GenBank/DDBJ whole genome shotgun (WGS) entry which is preliminary data.</text>
</comment>
<protein>
    <recommendedName>
        <fullName evidence="4">Outer membrane protein beta-barrel domain-containing protein</fullName>
    </recommendedName>
</protein>
<feature type="chain" id="PRO_5038758729" description="Outer membrane protein beta-barrel domain-containing protein" evidence="1">
    <location>
        <begin position="19"/>
        <end position="240"/>
    </location>
</feature>
<sequence length="240" mass="27142">MKKIFVMLVLAAAFSASARSQTLRIGNTEIEMGKKDSLRVNPDEASFTADFKPYIHVLPYVSASFPIRTGNGLMPATYWQSYNLDIGFRFLYRAVRRWSVGGTIRASVYSYETDGLAAGGQITGNPVTGDLKAERLIYGPVGLEFNNRIHLTPKINFDLSLYGEYGQLSFYTKTTGTDGSKVISNWSDSSIMNRWQAGVQFSFMWSYLSVYARYRITDMFRKDFAMDEPSRLFVGLAFEF</sequence>
<evidence type="ECO:0000256" key="1">
    <source>
        <dbReference type="SAM" id="SignalP"/>
    </source>
</evidence>
<organism evidence="2 3">
    <name type="scientific">Candidatus Cryptobacteroides merdavium</name>
    <dbReference type="NCBI Taxonomy" id="2840769"/>
    <lineage>
        <taxon>Bacteria</taxon>
        <taxon>Pseudomonadati</taxon>
        <taxon>Bacteroidota</taxon>
        <taxon>Bacteroidia</taxon>
        <taxon>Bacteroidales</taxon>
        <taxon>Candidatus Cryptobacteroides</taxon>
    </lineage>
</organism>